<evidence type="ECO:0000313" key="16">
    <source>
        <dbReference type="Proteomes" id="UP000053611"/>
    </source>
</evidence>
<evidence type="ECO:0000256" key="1">
    <source>
        <dbReference type="ARBA" id="ARBA00004651"/>
    </source>
</evidence>
<dbReference type="InterPro" id="IPR029044">
    <property type="entry name" value="Nucleotide-diphossugar_trans"/>
</dbReference>
<keyword evidence="4 12" id="KW-0328">Glycosyltransferase</keyword>
<sequence length="959" mass="107671">MDIGDVYRAPPQGQVPRRRDPYDAGHPAPPPPVPPNLRMDRNNVTPSPGPYPNYPPSSSAHENPFQHPSDHGNDWGQAPPVPPPPQPYAQLGRTDSSQSYQTPYMADNRLTSPPPLFPAPSASPGFSQSGPYGHPLDDDTNDAQPLLHHAQPHPAFNIQPMPPRPQAPYDPPIQGSAGGRVHFDDPYQTQGVNDEQERNNVHYGAPPARVLRRNRTQKRVQLFRGHLVLDVDVPSMLMDQSAIKEGNEFTKMRYTAVTCNPDEFVLDKYTLRQRLYEQPRKTELFIVVTMYNEDDVLFCRTMRGVMQNVAHLCSRSRSKTWGKDGWKKVVVCIVSDGRMKINKRTQSVLAALGVYQDGVAKNVVNNKPVTAHLYEYTTQLWIDSKGRVGPGGDNAVPVQLIFCLKEKNQKKINSHRWFFNAFGDCLRPNVCVLLDVGTQPGPDSIYHLWKAFEVNQSIGGACGEIVALKGTMGKNLLNPLVAAQNFEYKMSNILDKPLESAFGYITVLPGAFSAYRYIALQNDDNGEGPLEKYFYGEKMHDANAGIFKANMYLAEDRILCWELVSKRSSRWTLHYVKSAYAITDVPDTVPELVSQRRRWLNGSFFAAVHSIAHFHYLYRSSHSVMRMFWLHVELIYQIISNVFAWFSLGNFYIAFIVLSKSMEYAVDLAPNEPAFDEFGNRKTNKVFEYINIPLQYAYLALLLLCFLLSLGNRPAGSKWGYTISMIGFALITVYMIFAAVWLTVAGVNQIKEDGATVGELVQNPTFRNIVLSLLATYGLYIVSSLMALDPWHLVTSFVQYLLLAPSYINVLNVYAFSNVHDVSWGTKGSDKVSEDLGVVKSSGGDGEVTVDMFSEQKDLNAIYAAELQVLATKPPKEEAKVNTEQQHEDYYKNFRTNVLLSWTMTNAALAIVILRVGVDGQFVIAQTYMAVMLYTVAGLAFFRFLGAIVYLVVRLFMGE</sequence>
<feature type="transmembrane region" description="Helical" evidence="12">
    <location>
        <begin position="930"/>
        <end position="953"/>
    </location>
</feature>
<dbReference type="OrthoDB" id="26569at2759"/>
<feature type="transmembrane region" description="Helical" evidence="12">
    <location>
        <begin position="800"/>
        <end position="817"/>
    </location>
</feature>
<dbReference type="InterPro" id="IPR013616">
    <property type="entry name" value="Chitin_synth_N"/>
</dbReference>
<dbReference type="AlphaFoldDB" id="A0A0J0XI19"/>
<dbReference type="GO" id="GO:0004100">
    <property type="term" value="F:chitin synthase activity"/>
    <property type="evidence" value="ECO:0007669"/>
    <property type="project" value="UniProtKB-UniRule"/>
</dbReference>
<evidence type="ECO:0000256" key="10">
    <source>
        <dbReference type="ARBA" id="ARBA00024009"/>
    </source>
</evidence>
<proteinExistence type="inferred from homology"/>
<dbReference type="SUPFAM" id="SSF53448">
    <property type="entry name" value="Nucleotide-diphospho-sugar transferases"/>
    <property type="match status" value="1"/>
</dbReference>
<feature type="transmembrane region" description="Helical" evidence="12">
    <location>
        <begin position="723"/>
        <end position="744"/>
    </location>
</feature>
<comment type="function">
    <text evidence="10 12">Polymerizes chitin, a structural polymer of the cell wall and septum, by transferring the sugar moiety of UDP-GlcNAc to the non-reducing end of the growing chitin polymer.</text>
</comment>
<evidence type="ECO:0000256" key="5">
    <source>
        <dbReference type="ARBA" id="ARBA00022679"/>
    </source>
</evidence>
<feature type="transmembrane region" description="Helical" evidence="12">
    <location>
        <begin position="769"/>
        <end position="788"/>
    </location>
</feature>
<feature type="transmembrane region" description="Helical" evidence="12">
    <location>
        <begin position="638"/>
        <end position="658"/>
    </location>
</feature>
<dbReference type="RefSeq" id="XP_018277214.1">
    <property type="nucleotide sequence ID" value="XM_018423746.1"/>
</dbReference>
<evidence type="ECO:0000256" key="12">
    <source>
        <dbReference type="RuleBase" id="RU366040"/>
    </source>
</evidence>
<dbReference type="InterPro" id="IPR004835">
    <property type="entry name" value="Chitin_synth"/>
</dbReference>
<dbReference type="PANTHER" id="PTHR22914:SF9">
    <property type="entry name" value="CHITIN SYNTHASE 1"/>
    <property type="match status" value="1"/>
</dbReference>
<dbReference type="Pfam" id="PF08407">
    <property type="entry name" value="Chitin_synth_1N"/>
    <property type="match status" value="1"/>
</dbReference>
<evidence type="ECO:0000256" key="11">
    <source>
        <dbReference type="ARBA" id="ARBA00048014"/>
    </source>
</evidence>
<evidence type="ECO:0000313" key="15">
    <source>
        <dbReference type="EMBL" id="KLT40723.1"/>
    </source>
</evidence>
<evidence type="ECO:0000256" key="4">
    <source>
        <dbReference type="ARBA" id="ARBA00022676"/>
    </source>
</evidence>
<dbReference type="GeneID" id="28984349"/>
<dbReference type="EC" id="2.4.1.16" evidence="2 12"/>
<evidence type="ECO:0000256" key="8">
    <source>
        <dbReference type="ARBA" id="ARBA00023136"/>
    </source>
</evidence>
<dbReference type="CDD" id="cd04190">
    <property type="entry name" value="Chitin_synth_C"/>
    <property type="match status" value="1"/>
</dbReference>
<organism evidence="15 16">
    <name type="scientific">Cutaneotrichosporon oleaginosum</name>
    <dbReference type="NCBI Taxonomy" id="879819"/>
    <lineage>
        <taxon>Eukaryota</taxon>
        <taxon>Fungi</taxon>
        <taxon>Dikarya</taxon>
        <taxon>Basidiomycota</taxon>
        <taxon>Agaricomycotina</taxon>
        <taxon>Tremellomycetes</taxon>
        <taxon>Trichosporonales</taxon>
        <taxon>Trichosporonaceae</taxon>
        <taxon>Cutaneotrichosporon</taxon>
    </lineage>
</organism>
<evidence type="ECO:0000256" key="9">
    <source>
        <dbReference type="ARBA" id="ARBA00023316"/>
    </source>
</evidence>
<comment type="subcellular location">
    <subcellularLocation>
        <location evidence="1 12">Cell membrane</location>
        <topology evidence="1 12">Multi-pass membrane protein</topology>
    </subcellularLocation>
</comment>
<dbReference type="GO" id="GO:0071555">
    <property type="term" value="P:cell wall organization"/>
    <property type="evidence" value="ECO:0007669"/>
    <property type="project" value="UniProtKB-KW"/>
</dbReference>
<dbReference type="Proteomes" id="UP000053611">
    <property type="component" value="Unassembled WGS sequence"/>
</dbReference>
<evidence type="ECO:0000259" key="14">
    <source>
        <dbReference type="Pfam" id="PF08407"/>
    </source>
</evidence>
<evidence type="ECO:0000256" key="3">
    <source>
        <dbReference type="ARBA" id="ARBA00022475"/>
    </source>
</evidence>
<dbReference type="STRING" id="879819.A0A0J0XI19"/>
<protein>
    <recommendedName>
        <fullName evidence="2 12">Chitin synthase</fullName>
        <ecNumber evidence="2 12">2.4.1.16</ecNumber>
    </recommendedName>
</protein>
<dbReference type="GO" id="GO:0030428">
    <property type="term" value="C:cell septum"/>
    <property type="evidence" value="ECO:0007669"/>
    <property type="project" value="TreeGrafter"/>
</dbReference>
<keyword evidence="3 12" id="KW-1003">Cell membrane</keyword>
<feature type="compositionally biased region" description="Polar residues" evidence="13">
    <location>
        <begin position="93"/>
        <end position="102"/>
    </location>
</feature>
<dbReference type="GO" id="GO:0005886">
    <property type="term" value="C:plasma membrane"/>
    <property type="evidence" value="ECO:0007669"/>
    <property type="project" value="UniProtKB-SubCell"/>
</dbReference>
<keyword evidence="9 12" id="KW-0961">Cell wall biogenesis/degradation</keyword>
<evidence type="ECO:0000256" key="2">
    <source>
        <dbReference type="ARBA" id="ARBA00012543"/>
    </source>
</evidence>
<dbReference type="EMBL" id="KQ087229">
    <property type="protein sequence ID" value="KLT40723.1"/>
    <property type="molecule type" value="Genomic_DNA"/>
</dbReference>
<evidence type="ECO:0000256" key="7">
    <source>
        <dbReference type="ARBA" id="ARBA00022989"/>
    </source>
</evidence>
<feature type="compositionally biased region" description="Low complexity" evidence="13">
    <location>
        <begin position="119"/>
        <end position="131"/>
    </location>
</feature>
<name>A0A0J0XI19_9TREE</name>
<feature type="region of interest" description="Disordered" evidence="13">
    <location>
        <begin position="1"/>
        <end position="200"/>
    </location>
</feature>
<evidence type="ECO:0000256" key="13">
    <source>
        <dbReference type="SAM" id="MobiDB-lite"/>
    </source>
</evidence>
<gene>
    <name evidence="15" type="ORF">CC85DRAFT_287115</name>
</gene>
<keyword evidence="8 12" id="KW-0472">Membrane</keyword>
<feature type="domain" description="Chitin synthase N-terminal" evidence="14">
    <location>
        <begin position="215"/>
        <end position="283"/>
    </location>
</feature>
<feature type="transmembrane region" description="Helical" evidence="12">
    <location>
        <begin position="899"/>
        <end position="918"/>
    </location>
</feature>
<keyword evidence="6 12" id="KW-0812">Transmembrane</keyword>
<feature type="compositionally biased region" description="Pro residues" evidence="13">
    <location>
        <begin position="160"/>
        <end position="171"/>
    </location>
</feature>
<dbReference type="GO" id="GO:0006031">
    <property type="term" value="P:chitin biosynthetic process"/>
    <property type="evidence" value="ECO:0007669"/>
    <property type="project" value="UniProtKB-UniRule"/>
</dbReference>
<keyword evidence="5 12" id="KW-0808">Transferase</keyword>
<comment type="catalytic activity">
    <reaction evidence="11 12">
        <text>[(1-&gt;4)-N-acetyl-beta-D-glucosaminyl](n) + UDP-N-acetyl-alpha-D-glucosamine = [(1-&gt;4)-N-acetyl-beta-D-glucosaminyl](n+1) + UDP + H(+)</text>
        <dbReference type="Rhea" id="RHEA:16637"/>
        <dbReference type="Rhea" id="RHEA-COMP:9593"/>
        <dbReference type="Rhea" id="RHEA-COMP:9595"/>
        <dbReference type="ChEBI" id="CHEBI:15378"/>
        <dbReference type="ChEBI" id="CHEBI:17029"/>
        <dbReference type="ChEBI" id="CHEBI:57705"/>
        <dbReference type="ChEBI" id="CHEBI:58223"/>
        <dbReference type="EC" id="2.4.1.16"/>
    </reaction>
</comment>
<keyword evidence="16" id="KW-1185">Reference proteome</keyword>
<reference evidence="15 16" key="1">
    <citation type="submission" date="2015-03" db="EMBL/GenBank/DDBJ databases">
        <title>Genomics and transcriptomics of the oil-accumulating basidiomycete yeast T. oleaginosus allow insights into substrate utilization and the diverse evolutionary trajectories of mating systems in fungi.</title>
        <authorList>
            <consortium name="DOE Joint Genome Institute"/>
            <person name="Kourist R."/>
            <person name="Kracht O."/>
            <person name="Bracharz F."/>
            <person name="Lipzen A."/>
            <person name="Nolan M."/>
            <person name="Ohm R."/>
            <person name="Grigoriev I."/>
            <person name="Sun S."/>
            <person name="Heitman J."/>
            <person name="Bruck T."/>
            <person name="Nowrousian M."/>
        </authorList>
    </citation>
    <scope>NUCLEOTIDE SEQUENCE [LARGE SCALE GENOMIC DNA]</scope>
    <source>
        <strain evidence="15 16">IBC0246</strain>
    </source>
</reference>
<keyword evidence="7 12" id="KW-1133">Transmembrane helix</keyword>
<dbReference type="Pfam" id="PF01644">
    <property type="entry name" value="Chitin_synth_1"/>
    <property type="match status" value="1"/>
</dbReference>
<accession>A0A0J0XI19</accession>
<feature type="transmembrane region" description="Helical" evidence="12">
    <location>
        <begin position="694"/>
        <end position="711"/>
    </location>
</feature>
<dbReference type="PANTHER" id="PTHR22914">
    <property type="entry name" value="CHITIN SYNTHASE"/>
    <property type="match status" value="1"/>
</dbReference>
<comment type="similarity">
    <text evidence="12">Belongs to the chitin synthase family.</text>
</comment>
<evidence type="ECO:0000256" key="6">
    <source>
        <dbReference type="ARBA" id="ARBA00022692"/>
    </source>
</evidence>